<accession>A0A8H2WNH5</accession>
<feature type="compositionally biased region" description="Basic and acidic residues" evidence="11">
    <location>
        <begin position="773"/>
        <end position="788"/>
    </location>
</feature>
<feature type="region of interest" description="Disordered" evidence="11">
    <location>
        <begin position="773"/>
        <end position="803"/>
    </location>
</feature>
<evidence type="ECO:0000256" key="6">
    <source>
        <dbReference type="ARBA" id="ARBA00022917"/>
    </source>
</evidence>
<comment type="caution">
    <text evidence="17">The sequence shown here is derived from an EMBL/GenBank/DDBJ whole genome shotgun (WGS) entry which is preliminary data.</text>
</comment>
<dbReference type="NCBIfam" id="TIGR00440">
    <property type="entry name" value="glnS"/>
    <property type="match status" value="1"/>
</dbReference>
<dbReference type="GO" id="GO:0006425">
    <property type="term" value="P:glutaminyl-tRNA aminoacylation"/>
    <property type="evidence" value="ECO:0007669"/>
    <property type="project" value="InterPro"/>
</dbReference>
<dbReference type="SUPFAM" id="SSF52374">
    <property type="entry name" value="Nucleotidylyl transferase"/>
    <property type="match status" value="1"/>
</dbReference>
<feature type="domain" description="Glutamyl/glutaminyl-tRNA synthetase class Ib anti-codon binding" evidence="13">
    <location>
        <begin position="589"/>
        <end position="688"/>
    </location>
</feature>
<dbReference type="Gene3D" id="3.40.50.620">
    <property type="entry name" value="HUPs"/>
    <property type="match status" value="1"/>
</dbReference>
<evidence type="ECO:0000256" key="2">
    <source>
        <dbReference type="ARBA" id="ARBA00012836"/>
    </source>
</evidence>
<dbReference type="GO" id="GO:0004819">
    <property type="term" value="F:glutamine-tRNA ligase activity"/>
    <property type="evidence" value="ECO:0007669"/>
    <property type="project" value="UniProtKB-EC"/>
</dbReference>
<gene>
    <name evidence="17" type="ORF">RDB_LOCUS25823</name>
</gene>
<feature type="domain" description="tRNA synthetases class I (E and Q) anti-codon binding" evidence="16">
    <location>
        <begin position="704"/>
        <end position="760"/>
    </location>
</feature>
<dbReference type="InterPro" id="IPR042559">
    <property type="entry name" value="Gln-tRNA-synth_Ib_RNA-bd_N_2"/>
</dbReference>
<dbReference type="FunFam" id="1.10.8.1290:FF:000002">
    <property type="entry name" value="Glutamine--tRNA ligase cytoplasmic"/>
    <property type="match status" value="1"/>
</dbReference>
<dbReference type="InterPro" id="IPR011035">
    <property type="entry name" value="Ribosomal_bL25/Gln-tRNA_synth"/>
</dbReference>
<dbReference type="EC" id="6.1.1.18" evidence="2"/>
<dbReference type="Pfam" id="PF04557">
    <property type="entry name" value="tRNA_synt_1c_R2"/>
    <property type="match status" value="1"/>
</dbReference>
<dbReference type="InterPro" id="IPR020056">
    <property type="entry name" value="Rbsml_bL25/Gln-tRNA_synth_N"/>
</dbReference>
<dbReference type="InterPro" id="IPR000924">
    <property type="entry name" value="Glu/Gln-tRNA-synth"/>
</dbReference>
<dbReference type="PANTHER" id="PTHR43097">
    <property type="entry name" value="GLUTAMINE-TRNA LIGASE"/>
    <property type="match status" value="1"/>
</dbReference>
<evidence type="ECO:0000256" key="7">
    <source>
        <dbReference type="ARBA" id="ARBA00023146"/>
    </source>
</evidence>
<evidence type="ECO:0000313" key="18">
    <source>
        <dbReference type="Proteomes" id="UP000663826"/>
    </source>
</evidence>
<dbReference type="Gene3D" id="1.10.10.2420">
    <property type="match status" value="1"/>
</dbReference>
<dbReference type="InterPro" id="IPR020058">
    <property type="entry name" value="Glu/Gln-tRNA-synth_Ib_cat-dom"/>
</dbReference>
<evidence type="ECO:0000256" key="10">
    <source>
        <dbReference type="RuleBase" id="RU363037"/>
    </source>
</evidence>
<keyword evidence="3 10" id="KW-0436">Ligase</keyword>
<dbReference type="CDD" id="cd00807">
    <property type="entry name" value="GlnRS_core"/>
    <property type="match status" value="1"/>
</dbReference>
<evidence type="ECO:0000256" key="8">
    <source>
        <dbReference type="ARBA" id="ARBA00030466"/>
    </source>
</evidence>
<dbReference type="Pfam" id="PF03950">
    <property type="entry name" value="tRNA-synt_1c_C"/>
    <property type="match status" value="1"/>
</dbReference>
<dbReference type="FunFam" id="3.40.50.620:FF:000183">
    <property type="entry name" value="Glutaminyl-tRNA synthetase"/>
    <property type="match status" value="1"/>
</dbReference>
<evidence type="ECO:0000259" key="16">
    <source>
        <dbReference type="Pfam" id="PF20974"/>
    </source>
</evidence>
<feature type="region of interest" description="Disordered" evidence="11">
    <location>
        <begin position="218"/>
        <end position="239"/>
    </location>
</feature>
<dbReference type="Pfam" id="PF20974">
    <property type="entry name" value="tRNA-synt_1c_C2"/>
    <property type="match status" value="1"/>
</dbReference>
<evidence type="ECO:0000256" key="1">
    <source>
        <dbReference type="ARBA" id="ARBA00005594"/>
    </source>
</evidence>
<dbReference type="Pfam" id="PF00749">
    <property type="entry name" value="tRNA-synt_1c"/>
    <property type="match status" value="1"/>
</dbReference>
<dbReference type="InterPro" id="IPR014729">
    <property type="entry name" value="Rossmann-like_a/b/a_fold"/>
</dbReference>
<evidence type="ECO:0000256" key="3">
    <source>
        <dbReference type="ARBA" id="ARBA00022598"/>
    </source>
</evidence>
<keyword evidence="7 10" id="KW-0030">Aminoacyl-tRNA synthetase</keyword>
<comment type="catalytic activity">
    <reaction evidence="9">
        <text>tRNA(Gln) + L-glutamine + ATP = L-glutaminyl-tRNA(Gln) + AMP + diphosphate</text>
        <dbReference type="Rhea" id="RHEA:20121"/>
        <dbReference type="Rhea" id="RHEA-COMP:9662"/>
        <dbReference type="Rhea" id="RHEA-COMP:9681"/>
        <dbReference type="ChEBI" id="CHEBI:30616"/>
        <dbReference type="ChEBI" id="CHEBI:33019"/>
        <dbReference type="ChEBI" id="CHEBI:58359"/>
        <dbReference type="ChEBI" id="CHEBI:78442"/>
        <dbReference type="ChEBI" id="CHEBI:78521"/>
        <dbReference type="ChEBI" id="CHEBI:456215"/>
        <dbReference type="EC" id="6.1.1.18"/>
    </reaction>
</comment>
<evidence type="ECO:0000259" key="15">
    <source>
        <dbReference type="Pfam" id="PF04558"/>
    </source>
</evidence>
<organism evidence="17 18">
    <name type="scientific">Rhizoctonia solani</name>
    <dbReference type="NCBI Taxonomy" id="456999"/>
    <lineage>
        <taxon>Eukaryota</taxon>
        <taxon>Fungi</taxon>
        <taxon>Dikarya</taxon>
        <taxon>Basidiomycota</taxon>
        <taxon>Agaricomycotina</taxon>
        <taxon>Agaricomycetes</taxon>
        <taxon>Cantharellales</taxon>
        <taxon>Ceratobasidiaceae</taxon>
        <taxon>Rhizoctonia</taxon>
    </lineage>
</organism>
<keyword evidence="5 10" id="KW-0067">ATP-binding</keyword>
<dbReference type="InterPro" id="IPR007639">
    <property type="entry name" value="Gln-tRNA-synth_Ib_RNA-bd_N"/>
</dbReference>
<dbReference type="GO" id="GO:0005829">
    <property type="term" value="C:cytosol"/>
    <property type="evidence" value="ECO:0007669"/>
    <property type="project" value="TreeGrafter"/>
</dbReference>
<evidence type="ECO:0000256" key="11">
    <source>
        <dbReference type="SAM" id="MobiDB-lite"/>
    </source>
</evidence>
<dbReference type="Proteomes" id="UP000663826">
    <property type="component" value="Unassembled WGS sequence"/>
</dbReference>
<evidence type="ECO:0000256" key="5">
    <source>
        <dbReference type="ARBA" id="ARBA00022840"/>
    </source>
</evidence>
<feature type="compositionally biased region" description="Low complexity" evidence="11">
    <location>
        <begin position="218"/>
        <end position="228"/>
    </location>
</feature>
<comment type="similarity">
    <text evidence="1 10">Belongs to the class-I aminoacyl-tRNA synthetase family.</text>
</comment>
<name>A0A8H2WNH5_9AGAM</name>
<dbReference type="FunFam" id="2.40.240.10:FF:000007">
    <property type="entry name" value="Glutamine--tRNA ligase"/>
    <property type="match status" value="1"/>
</dbReference>
<dbReference type="EMBL" id="CAJMWQ010000880">
    <property type="protein sequence ID" value="CAE6391096.1"/>
    <property type="molecule type" value="Genomic_DNA"/>
</dbReference>
<dbReference type="Pfam" id="PF04558">
    <property type="entry name" value="tRNA_synt_1c_R1"/>
    <property type="match status" value="1"/>
</dbReference>
<evidence type="ECO:0000256" key="9">
    <source>
        <dbReference type="ARBA" id="ARBA00048270"/>
    </source>
</evidence>
<dbReference type="InterPro" id="IPR049437">
    <property type="entry name" value="tRNA-synt_1c_C2"/>
</dbReference>
<evidence type="ECO:0000259" key="14">
    <source>
        <dbReference type="Pfam" id="PF04557"/>
    </source>
</evidence>
<evidence type="ECO:0000256" key="4">
    <source>
        <dbReference type="ARBA" id="ARBA00022741"/>
    </source>
</evidence>
<dbReference type="InterPro" id="IPR020059">
    <property type="entry name" value="Glu/Gln-tRNA-synth_Ib_codon-bd"/>
</dbReference>
<feature type="domain" description="Glutamyl/glutaminyl-tRNA synthetase class Ib catalytic" evidence="12">
    <location>
        <begin position="277"/>
        <end position="585"/>
    </location>
</feature>
<dbReference type="InterPro" id="IPR001412">
    <property type="entry name" value="aa-tRNA-synth_I_CS"/>
</dbReference>
<dbReference type="InterPro" id="IPR007638">
    <property type="entry name" value="Gln-tRNA-synth_Ib_RNA-bd_2"/>
</dbReference>
<dbReference type="GO" id="GO:0005524">
    <property type="term" value="F:ATP binding"/>
    <property type="evidence" value="ECO:0007669"/>
    <property type="project" value="UniProtKB-KW"/>
</dbReference>
<dbReference type="InterPro" id="IPR042558">
    <property type="entry name" value="Gln-tRNA-synth_Ib_RNA-bd_N_1"/>
</dbReference>
<evidence type="ECO:0000313" key="17">
    <source>
        <dbReference type="EMBL" id="CAE6391096.1"/>
    </source>
</evidence>
<reference evidence="17" key="1">
    <citation type="submission" date="2021-01" db="EMBL/GenBank/DDBJ databases">
        <authorList>
            <person name="Kaushik A."/>
        </authorList>
    </citation>
    <scope>NUCLEOTIDE SEQUENCE</scope>
    <source>
        <strain evidence="17">AG1-1B</strain>
    </source>
</reference>
<protein>
    <recommendedName>
        <fullName evidence="2">glutamine--tRNA ligase</fullName>
        <ecNumber evidence="2">6.1.1.18</ecNumber>
    </recommendedName>
    <alternativeName>
        <fullName evidence="8">Glutaminyl-tRNA synthetase</fullName>
    </alternativeName>
</protein>
<sequence length="871" mass="96018">MPPKFDPNDPAVAELISLFQSIGLSSSKATEVARGPKTAASLKELIQAHGLESKGLDEKQGALVSSLSTQGAKLGPTEKAYIIDAIVDRRLKSGEQLSAAIKYLSAHPSPIDDAQFNKECGVGVELSLGDVIEQVNAYISSKAPASWSALSGAIGDLKSTELKWANPLDVKNAVERAFTNLFGSKEEARAKVRPISALLNIFNTYPLMEAAKEAKKPAAPAATASTSKGEPAPTSSAAPERVVFEEGFLKALHKPGENPQINPKLRDEHLKMTGGNVFTRFPPEPNGFLHIGHSKAIFVNFGYAAYHNGKCYLRYDDTNPEAEEAIYFESILETVRWLGYEPYKITYSSDYFQELYDLAVKLISVDGAYICNCTAEEIKANRGGEERGPRKACVHRTRPIAESLAEFENMKNGKYKPGEAVLRMKQDLEDGNPQMWDLIAYRTLNAPHHRTGSKWCIYPTYDFTHCLVDSFENISQSLCTTEFILSRVSYEWLCDAVEVYKPRQSEYGRLNLQGTIMSKRKLLKLVTKGYVGGWDDPRLYTLVALRRRGVPPGAILSFVGNLGVSTATTNIELAKFEQTVRQYLENTVPRLLMVLRPLKVTIENLAEDYVQFIDKPLHPKVPSLGTSRIPFTKHVYIDADDFRTEDSKDYFRLAPNKTVGLFQAPHPITCVSYKTDASGAVTELVCRLEDGADGKPVPKPKAWIQWVAEHAPSSSPVVIDETRIFHSLFKSDNPAATDDFLADINPNSLDVIKGAMVEVGFWPLAKRSMSEALKESRERTEKALKEESVGEGVGSGAAGHNDTPMPTAEQLVGNEVVRFQGLRVAYFALDKEARLGCFSEADGATPGRREGDKLVLNRIVSLKEDAGKKAV</sequence>
<dbReference type="PRINTS" id="PR00987">
    <property type="entry name" value="TRNASYNTHGLU"/>
</dbReference>
<keyword evidence="6 10" id="KW-0648">Protein biosynthesis</keyword>
<dbReference type="Gene3D" id="1.10.8.1290">
    <property type="entry name" value="Glutaminyl-tRNA synthetase, non-specific RNA binding region part 1, domain 1"/>
    <property type="match status" value="1"/>
</dbReference>
<evidence type="ECO:0000259" key="13">
    <source>
        <dbReference type="Pfam" id="PF03950"/>
    </source>
</evidence>
<evidence type="ECO:0000259" key="12">
    <source>
        <dbReference type="Pfam" id="PF00749"/>
    </source>
</evidence>
<dbReference type="AlphaFoldDB" id="A0A8H2WNH5"/>
<proteinExistence type="inferred from homology"/>
<dbReference type="PANTHER" id="PTHR43097:SF4">
    <property type="entry name" value="GLUTAMINE--TRNA LIGASE"/>
    <property type="match status" value="1"/>
</dbReference>
<dbReference type="Gene3D" id="2.40.240.10">
    <property type="entry name" value="Ribosomal Protein L25, Chain P"/>
    <property type="match status" value="2"/>
</dbReference>
<keyword evidence="4 10" id="KW-0547">Nucleotide-binding</keyword>
<dbReference type="SUPFAM" id="SSF50715">
    <property type="entry name" value="Ribosomal protein L25-like"/>
    <property type="match status" value="1"/>
</dbReference>
<dbReference type="InterPro" id="IPR050132">
    <property type="entry name" value="Gln/Glu-tRNA_Ligase"/>
</dbReference>
<dbReference type="InterPro" id="IPR004514">
    <property type="entry name" value="Gln-tRNA-synth"/>
</dbReference>
<dbReference type="PROSITE" id="PS00178">
    <property type="entry name" value="AA_TRNA_LIGASE_I"/>
    <property type="match status" value="1"/>
</dbReference>
<feature type="domain" description="Glutaminyl-tRNA synthetase class Ib non-specific RNA-binding" evidence="14">
    <location>
        <begin position="170"/>
        <end position="269"/>
    </location>
</feature>
<feature type="domain" description="Glutaminyl-tRNA synthetase class Ib non-specific RNA-binding" evidence="15">
    <location>
        <begin position="14"/>
        <end position="167"/>
    </location>
</feature>